<protein>
    <submittedName>
        <fullName evidence="1">Uncharacterized protein</fullName>
    </submittedName>
</protein>
<evidence type="ECO:0000313" key="1">
    <source>
        <dbReference type="EMBL" id="MPN31096.1"/>
    </source>
</evidence>
<dbReference type="AlphaFoldDB" id="A0A645GXW8"/>
<name>A0A645GXW8_9ZZZZ</name>
<sequence>MELYRARRRTGALYRVFAADDHADTEGAVYGYRHGVGQRAAAAHPRADKKQLGLALPVRVTDYGAHRADVLVFLADGIAKVPDSRVGPLHLCAGLRWSFGGCD</sequence>
<proteinExistence type="predicted"/>
<organism evidence="1">
    <name type="scientific">bioreactor metagenome</name>
    <dbReference type="NCBI Taxonomy" id="1076179"/>
    <lineage>
        <taxon>unclassified sequences</taxon>
        <taxon>metagenomes</taxon>
        <taxon>ecological metagenomes</taxon>
    </lineage>
</organism>
<reference evidence="1" key="1">
    <citation type="submission" date="2019-08" db="EMBL/GenBank/DDBJ databases">
        <authorList>
            <person name="Kucharzyk K."/>
            <person name="Murdoch R.W."/>
            <person name="Higgins S."/>
            <person name="Loffler F."/>
        </authorList>
    </citation>
    <scope>NUCLEOTIDE SEQUENCE</scope>
</reference>
<comment type="caution">
    <text evidence="1">The sequence shown here is derived from an EMBL/GenBank/DDBJ whole genome shotgun (WGS) entry which is preliminary data.</text>
</comment>
<accession>A0A645GXW8</accession>
<dbReference type="EMBL" id="VSSQ01082494">
    <property type="protein sequence ID" value="MPN31096.1"/>
    <property type="molecule type" value="Genomic_DNA"/>
</dbReference>
<gene>
    <name evidence="1" type="ORF">SDC9_178570</name>
</gene>